<gene>
    <name evidence="1" type="ORF">SAMN05920897_1223</name>
</gene>
<name>A0A1N6XAP6_9SPIO</name>
<dbReference type="Proteomes" id="UP000186400">
    <property type="component" value="Unassembled WGS sequence"/>
</dbReference>
<dbReference type="InterPro" id="IPR024530">
    <property type="entry name" value="QSregVF_b"/>
</dbReference>
<dbReference type="STRING" id="159291.SAMN05920897_1223"/>
<dbReference type="RefSeq" id="WP_076489840.1">
    <property type="nucleotide sequence ID" value="NZ_FTMS01000022.1"/>
</dbReference>
<dbReference type="OrthoDB" id="9807855at2"/>
<organism evidence="1 2">
    <name type="scientific">Alkalispirochaeta americana</name>
    <dbReference type="NCBI Taxonomy" id="159291"/>
    <lineage>
        <taxon>Bacteria</taxon>
        <taxon>Pseudomonadati</taxon>
        <taxon>Spirochaetota</taxon>
        <taxon>Spirochaetia</taxon>
        <taxon>Spirochaetales</taxon>
        <taxon>Spirochaetaceae</taxon>
        <taxon>Alkalispirochaeta</taxon>
    </lineage>
</organism>
<sequence length="72" mass="8126">MDHEHEMLIKLANTRMPFGKYAGRLLVDLPEPYVVWFRGQGYPPGELGVMLASIYEIKANGLEGLLRPLVGR</sequence>
<evidence type="ECO:0008006" key="3">
    <source>
        <dbReference type="Google" id="ProtNLM"/>
    </source>
</evidence>
<dbReference type="EMBL" id="FTMS01000022">
    <property type="protein sequence ID" value="SIQ99418.1"/>
    <property type="molecule type" value="Genomic_DNA"/>
</dbReference>
<evidence type="ECO:0000313" key="2">
    <source>
        <dbReference type="Proteomes" id="UP000186400"/>
    </source>
</evidence>
<protein>
    <recommendedName>
        <fullName evidence="3">DUF3820 family protein</fullName>
    </recommendedName>
</protein>
<proteinExistence type="predicted"/>
<reference evidence="1 2" key="1">
    <citation type="submission" date="2017-01" db="EMBL/GenBank/DDBJ databases">
        <authorList>
            <person name="Mah S.A."/>
            <person name="Swanson W.J."/>
            <person name="Moy G.W."/>
            <person name="Vacquier V.D."/>
        </authorList>
    </citation>
    <scope>NUCLEOTIDE SEQUENCE [LARGE SCALE GENOMIC DNA]</scope>
    <source>
        <strain evidence="1 2">ASpG1</strain>
    </source>
</reference>
<dbReference type="AlphaFoldDB" id="A0A1N6XAP6"/>
<keyword evidence="2" id="KW-1185">Reference proteome</keyword>
<accession>A0A1N6XAP6</accession>
<dbReference type="Pfam" id="PF12843">
    <property type="entry name" value="QSregVF_b"/>
    <property type="match status" value="1"/>
</dbReference>
<evidence type="ECO:0000313" key="1">
    <source>
        <dbReference type="EMBL" id="SIQ99418.1"/>
    </source>
</evidence>